<dbReference type="GO" id="GO:0005737">
    <property type="term" value="C:cytoplasm"/>
    <property type="evidence" value="ECO:0007669"/>
    <property type="project" value="TreeGrafter"/>
</dbReference>
<dbReference type="PANTHER" id="PTHR13391:SF0">
    <property type="entry name" value="PROTEIN MISATO HOMOLOG 1"/>
    <property type="match status" value="1"/>
</dbReference>
<comment type="caution">
    <text evidence="1">The sequence shown here is derived from an EMBL/GenBank/DDBJ whole genome shotgun (WGS) entry which is preliminary data.</text>
</comment>
<dbReference type="EMBL" id="CAJJDM010000019">
    <property type="protein sequence ID" value="CAD8054008.1"/>
    <property type="molecule type" value="Genomic_DNA"/>
</dbReference>
<dbReference type="GO" id="GO:0007005">
    <property type="term" value="P:mitochondrion organization"/>
    <property type="evidence" value="ECO:0007669"/>
    <property type="project" value="InterPro"/>
</dbReference>
<proteinExistence type="predicted"/>
<dbReference type="AlphaFoldDB" id="A0A8S1KFF9"/>
<name>A0A8S1KFF9_PARPR</name>
<gene>
    <name evidence="1" type="ORF">PPRIM_AZ9-3.1.T0210251</name>
</gene>
<dbReference type="Proteomes" id="UP000688137">
    <property type="component" value="Unassembled WGS sequence"/>
</dbReference>
<dbReference type="PANTHER" id="PTHR13391">
    <property type="entry name" value="MITOCHONDRIAL DISTRIBUTION REGULATOR MISATO"/>
    <property type="match status" value="1"/>
</dbReference>
<evidence type="ECO:0000313" key="2">
    <source>
        <dbReference type="Proteomes" id="UP000688137"/>
    </source>
</evidence>
<reference evidence="1" key="1">
    <citation type="submission" date="2021-01" db="EMBL/GenBank/DDBJ databases">
        <authorList>
            <consortium name="Genoscope - CEA"/>
            <person name="William W."/>
        </authorList>
    </citation>
    <scope>NUCLEOTIDE SEQUENCE</scope>
</reference>
<dbReference type="OMA" id="HEFCKRI"/>
<evidence type="ECO:0000313" key="1">
    <source>
        <dbReference type="EMBL" id="CAD8054008.1"/>
    </source>
</evidence>
<accession>A0A8S1KFF9</accession>
<keyword evidence="2" id="KW-1185">Reference proteome</keyword>
<organism evidence="1 2">
    <name type="scientific">Paramecium primaurelia</name>
    <dbReference type="NCBI Taxonomy" id="5886"/>
    <lineage>
        <taxon>Eukaryota</taxon>
        <taxon>Sar</taxon>
        <taxon>Alveolata</taxon>
        <taxon>Ciliophora</taxon>
        <taxon>Intramacronucleata</taxon>
        <taxon>Oligohymenophorea</taxon>
        <taxon>Peniculida</taxon>
        <taxon>Parameciidae</taxon>
        <taxon>Paramecium</taxon>
    </lineage>
</organism>
<dbReference type="InterPro" id="IPR049942">
    <property type="entry name" value="DML1/Misato"/>
</dbReference>
<protein>
    <submittedName>
        <fullName evidence="1">Uncharacterized protein</fullName>
    </submittedName>
</protein>
<sequence>MNSLKQEKQEVPIINEQEEDEPQIIKLTQKYLHELKIDSKQIYNYKKNFENENDLFMTNLDSAQVEQFQDNIQTQLEKADQCDGFELVIDCETCYGEIGLKVVDSLNDLQGNSKTPKIVISILDPNMNTKNRIINRSLTLTQYQENSTLLVPLELKEMQIHSKQLELNQQYSFLINNILSSYKCTQEYVSMHEFCKRITPAPQNNIFNILASIPSLQDKPENNILNYKQAKNLDKFYFSQEIINMNSERESYGESYFLRGISPFPNERNLKSYGVDIRILDYIYQVPQLYDYTDVMPFHSSIFSNESYKYTLLKLYKELNSIKKMGFLQYEKQSFEDDQQLKYDLCQLIENYGGIDEEEQL</sequence>